<evidence type="ECO:0000313" key="2">
    <source>
        <dbReference type="EMBL" id="CAL5981325.1"/>
    </source>
</evidence>
<reference evidence="2 3" key="1">
    <citation type="submission" date="2024-07" db="EMBL/GenBank/DDBJ databases">
        <authorList>
            <person name="Akdeniz Z."/>
        </authorList>
    </citation>
    <scope>NUCLEOTIDE SEQUENCE [LARGE SCALE GENOMIC DNA]</scope>
</reference>
<feature type="region of interest" description="Disordered" evidence="1">
    <location>
        <begin position="138"/>
        <end position="176"/>
    </location>
</feature>
<keyword evidence="3" id="KW-1185">Reference proteome</keyword>
<protein>
    <submittedName>
        <fullName evidence="2">Hypothetical_protein</fullName>
    </submittedName>
</protein>
<name>A0ABP1H4J0_9EUKA</name>
<accession>A0ABP1H4J0</accession>
<dbReference type="EMBL" id="CAXDID020000013">
    <property type="protein sequence ID" value="CAL5981325.1"/>
    <property type="molecule type" value="Genomic_DNA"/>
</dbReference>
<organism evidence="2 3">
    <name type="scientific">Hexamita inflata</name>
    <dbReference type="NCBI Taxonomy" id="28002"/>
    <lineage>
        <taxon>Eukaryota</taxon>
        <taxon>Metamonada</taxon>
        <taxon>Diplomonadida</taxon>
        <taxon>Hexamitidae</taxon>
        <taxon>Hexamitinae</taxon>
        <taxon>Hexamita</taxon>
    </lineage>
</organism>
<proteinExistence type="predicted"/>
<evidence type="ECO:0000313" key="3">
    <source>
        <dbReference type="Proteomes" id="UP001642409"/>
    </source>
</evidence>
<evidence type="ECO:0000256" key="1">
    <source>
        <dbReference type="SAM" id="MobiDB-lite"/>
    </source>
</evidence>
<gene>
    <name evidence="2" type="ORF">HINF_LOCUS6599</name>
</gene>
<dbReference type="Proteomes" id="UP001642409">
    <property type="component" value="Unassembled WGS sequence"/>
</dbReference>
<comment type="caution">
    <text evidence="2">The sequence shown here is derived from an EMBL/GenBank/DDBJ whole genome shotgun (WGS) entry which is preliminary data.</text>
</comment>
<sequence length="176" mass="20334">MPQICSGFALNEQKLQFSRTIIYSRVITQSFPRKAFFIWLEQDSQIWRHVWRQLGDSTRSPLQQHCLREIHEHANNIPARDHGLFPEQTLLPCSSARTKKPSCITPARSLMFCMKASSRRSRVRETVKLPEVGCSERHQASRVWEQGKKAKPKATLDPASSEQPSIIEDLEHERVT</sequence>